<keyword evidence="4 7" id="KW-0812">Transmembrane</keyword>
<dbReference type="NCBIfam" id="TIGR04057">
    <property type="entry name" value="SusC_RagA_signa"/>
    <property type="match status" value="1"/>
</dbReference>
<evidence type="ECO:0000256" key="7">
    <source>
        <dbReference type="PROSITE-ProRule" id="PRU01360"/>
    </source>
</evidence>
<reference evidence="10 11" key="1">
    <citation type="submission" date="2015-10" db="EMBL/GenBank/DDBJ databases">
        <title>Draft genome sequence of Salegentibacter salinarum KCTC 12975.</title>
        <authorList>
            <person name="Lin W."/>
            <person name="Zheng Q."/>
        </authorList>
    </citation>
    <scope>NUCLEOTIDE SEQUENCE [LARGE SCALE GENOMIC DNA]</scope>
    <source>
        <strain evidence="10 11">KCTC 12975</strain>
    </source>
</reference>
<feature type="signal peptide" evidence="8">
    <location>
        <begin position="1"/>
        <end position="28"/>
    </location>
</feature>
<keyword evidence="3 7" id="KW-1134">Transmembrane beta strand</keyword>
<dbReference type="InterPro" id="IPR036942">
    <property type="entry name" value="Beta-barrel_TonB_sf"/>
</dbReference>
<dbReference type="STRING" id="447422.SAMN05660903_00283"/>
<evidence type="ECO:0000313" key="11">
    <source>
        <dbReference type="Proteomes" id="UP000232673"/>
    </source>
</evidence>
<dbReference type="OrthoDB" id="9768177at2"/>
<dbReference type="Proteomes" id="UP000232673">
    <property type="component" value="Unassembled WGS sequence"/>
</dbReference>
<dbReference type="Gene3D" id="2.40.170.20">
    <property type="entry name" value="TonB-dependent receptor, beta-barrel domain"/>
    <property type="match status" value="1"/>
</dbReference>
<name>A0A2N0U3U3_9FLAO</name>
<feature type="domain" description="TonB-dependent receptor plug" evidence="9">
    <location>
        <begin position="131"/>
        <end position="229"/>
    </location>
</feature>
<sequence>MIRKLQKHSRFLFLMILSFLVFTGTVKAQEDELIITGTVTSADDGLPIPGVTILIQGTNQGTSTDFDGNYEITAAPNSVLVFSYMGFTTKEVPVNGQSELNISMEVDSSELDEVIVVGYGTQRRTLVTGANVQVDGDDIQNQSTTNALQALQGQTPGVQITSTSGQPGSGMDVVIRGMGSTGDNSPLYVVDGVLTGDISYLNNADIESISVLKDAASAAIYGSQASNGVVLVTTKSGKSGTSRITLDTYYGFQSVPDKIDLLDSREYATIINEAALNSGSQRFFSNEEIAELGEGTNWMDEMFVDNAITENYTLSFSGGSETSTFSSSLAYTGDEGVVGGKDLSNYERINFRLNSEHKLYDGLITFGENLTFAYINSNGVSVGNQYSNTLRNAFGVPSLVPMYNEEGDYYDTSNDSDPWLTQWANPYASMVYNNQNESNNQKLLGNVYAEIQILDNLKFRTSLGLDYFASEGHSYQPIYQLSVYSFRNRDRVYQSQSKGHSLLWNNLLTYDFNLFEDHEFEVLLGSEAYSYKGTYMDGSNVDLIFNDLKHSWLDNALNNSDASQIQIGGGPNAENKRMSYFGRLNYSYLDKYLINATFRADGSSNFGQGNRWGYFPSISAGWIASEEDFLIDSETISFLKFRASWGQVGNQNAGAFQYLAPITFANTNYNFGDEEGVLTPGAYPSRLANPDLQWETSEQANIGLDARLFNNSLNINLDLYNKTTRDWLIRAPILATAGADAPFINGGDVTNRGIELAIGYGKSHGDFSYNVSVNGAYNENEVGNIPTEDGIIHGATNQLFDNAPEFYRAESGFPLGYFWGLETGGVFQNEAEVSNHTANGELIQPSASPGDLRYIDQNNDGVINDMDKINIGDPNPDLTYGINLSFTYKALDFSLRANGVAGNQIVQSYRNQSSQFANHTTAIFDRWTGEGSSNTMPRLTLDNRNFTRFSDIYVQDGDFLRLSNLTIGYDIAQVAENIGLTKMRIYASALNLYTFTNYDGMDPEVGYGISENNYSFSSGVDLGYYPRPRTLMLGLNVTF</sequence>
<dbReference type="InterPro" id="IPR039426">
    <property type="entry name" value="TonB-dep_rcpt-like"/>
</dbReference>
<gene>
    <name evidence="10" type="ORF">APR41_01400</name>
</gene>
<proteinExistence type="inferred from homology"/>
<dbReference type="NCBIfam" id="TIGR04056">
    <property type="entry name" value="OMP_RagA_SusC"/>
    <property type="match status" value="1"/>
</dbReference>
<accession>A0A2N0U3U3</accession>
<evidence type="ECO:0000256" key="1">
    <source>
        <dbReference type="ARBA" id="ARBA00004571"/>
    </source>
</evidence>
<keyword evidence="6 7" id="KW-0998">Cell outer membrane</keyword>
<feature type="chain" id="PRO_5014812960" evidence="8">
    <location>
        <begin position="29"/>
        <end position="1039"/>
    </location>
</feature>
<evidence type="ECO:0000259" key="9">
    <source>
        <dbReference type="Pfam" id="PF07715"/>
    </source>
</evidence>
<dbReference type="RefSeq" id="WP_079711446.1">
    <property type="nucleotide sequence ID" value="NZ_FUZC01000001.1"/>
</dbReference>
<keyword evidence="5 7" id="KW-0472">Membrane</keyword>
<dbReference type="InterPro" id="IPR008969">
    <property type="entry name" value="CarboxyPept-like_regulatory"/>
</dbReference>
<dbReference type="EMBL" id="LKTS01000001">
    <property type="protein sequence ID" value="PKD21669.1"/>
    <property type="molecule type" value="Genomic_DNA"/>
</dbReference>
<keyword evidence="2 7" id="KW-0813">Transport</keyword>
<dbReference type="SUPFAM" id="SSF56935">
    <property type="entry name" value="Porins"/>
    <property type="match status" value="1"/>
</dbReference>
<comment type="caution">
    <text evidence="10">The sequence shown here is derived from an EMBL/GenBank/DDBJ whole genome shotgun (WGS) entry which is preliminary data.</text>
</comment>
<dbReference type="InterPro" id="IPR012910">
    <property type="entry name" value="Plug_dom"/>
</dbReference>
<comment type="similarity">
    <text evidence="7">Belongs to the TonB-dependent receptor family.</text>
</comment>
<protein>
    <submittedName>
        <fullName evidence="10">SusC/RagA family TonB-linked outer membrane protein</fullName>
    </submittedName>
</protein>
<dbReference type="InterPro" id="IPR023996">
    <property type="entry name" value="TonB-dep_OMP_SusC/RagA"/>
</dbReference>
<dbReference type="SUPFAM" id="SSF49464">
    <property type="entry name" value="Carboxypeptidase regulatory domain-like"/>
    <property type="match status" value="1"/>
</dbReference>
<dbReference type="AlphaFoldDB" id="A0A2N0U3U3"/>
<evidence type="ECO:0000256" key="5">
    <source>
        <dbReference type="ARBA" id="ARBA00023136"/>
    </source>
</evidence>
<organism evidence="10 11">
    <name type="scientific">Salegentibacter salinarum</name>
    <dbReference type="NCBI Taxonomy" id="447422"/>
    <lineage>
        <taxon>Bacteria</taxon>
        <taxon>Pseudomonadati</taxon>
        <taxon>Bacteroidota</taxon>
        <taxon>Flavobacteriia</taxon>
        <taxon>Flavobacteriales</taxon>
        <taxon>Flavobacteriaceae</taxon>
        <taxon>Salegentibacter</taxon>
    </lineage>
</organism>
<dbReference type="InterPro" id="IPR023997">
    <property type="entry name" value="TonB-dep_OMP_SusC/RagA_CS"/>
</dbReference>
<dbReference type="Gene3D" id="2.170.130.10">
    <property type="entry name" value="TonB-dependent receptor, plug domain"/>
    <property type="match status" value="1"/>
</dbReference>
<evidence type="ECO:0000256" key="6">
    <source>
        <dbReference type="ARBA" id="ARBA00023237"/>
    </source>
</evidence>
<dbReference type="Gene3D" id="2.60.40.1120">
    <property type="entry name" value="Carboxypeptidase-like, regulatory domain"/>
    <property type="match status" value="1"/>
</dbReference>
<dbReference type="GO" id="GO:0009279">
    <property type="term" value="C:cell outer membrane"/>
    <property type="evidence" value="ECO:0007669"/>
    <property type="project" value="UniProtKB-SubCell"/>
</dbReference>
<dbReference type="Pfam" id="PF13715">
    <property type="entry name" value="CarbopepD_reg_2"/>
    <property type="match status" value="1"/>
</dbReference>
<evidence type="ECO:0000256" key="2">
    <source>
        <dbReference type="ARBA" id="ARBA00022448"/>
    </source>
</evidence>
<evidence type="ECO:0000313" key="10">
    <source>
        <dbReference type="EMBL" id="PKD21669.1"/>
    </source>
</evidence>
<dbReference type="FunFam" id="2.60.40.1120:FF:000003">
    <property type="entry name" value="Outer membrane protein Omp121"/>
    <property type="match status" value="1"/>
</dbReference>
<keyword evidence="8" id="KW-0732">Signal</keyword>
<comment type="subcellular location">
    <subcellularLocation>
        <location evidence="1 7">Cell outer membrane</location>
        <topology evidence="1 7">Multi-pass membrane protein</topology>
    </subcellularLocation>
</comment>
<dbReference type="PROSITE" id="PS52016">
    <property type="entry name" value="TONB_DEPENDENT_REC_3"/>
    <property type="match status" value="1"/>
</dbReference>
<dbReference type="Pfam" id="PF07715">
    <property type="entry name" value="Plug"/>
    <property type="match status" value="1"/>
</dbReference>
<dbReference type="InterPro" id="IPR037066">
    <property type="entry name" value="Plug_dom_sf"/>
</dbReference>
<evidence type="ECO:0000256" key="3">
    <source>
        <dbReference type="ARBA" id="ARBA00022452"/>
    </source>
</evidence>
<keyword evidence="11" id="KW-1185">Reference proteome</keyword>
<evidence type="ECO:0000256" key="8">
    <source>
        <dbReference type="SAM" id="SignalP"/>
    </source>
</evidence>
<evidence type="ECO:0000256" key="4">
    <source>
        <dbReference type="ARBA" id="ARBA00022692"/>
    </source>
</evidence>